<feature type="region of interest" description="Disordered" evidence="1">
    <location>
        <begin position="255"/>
        <end position="274"/>
    </location>
</feature>
<accession>A0A803MV23</accession>
<reference evidence="2" key="2">
    <citation type="submission" date="2021-03" db="UniProtKB">
        <authorList>
            <consortium name="EnsemblPlants"/>
        </authorList>
    </citation>
    <scope>IDENTIFICATION</scope>
</reference>
<evidence type="ECO:0000256" key="1">
    <source>
        <dbReference type="SAM" id="MobiDB-lite"/>
    </source>
</evidence>
<protein>
    <recommendedName>
        <fullName evidence="4">DUF4283 domain-containing protein</fullName>
    </recommendedName>
</protein>
<proteinExistence type="predicted"/>
<evidence type="ECO:0000313" key="2">
    <source>
        <dbReference type="EnsemblPlants" id="AUR62035750-RA:cds"/>
    </source>
</evidence>
<dbReference type="Proteomes" id="UP000596660">
    <property type="component" value="Unplaced"/>
</dbReference>
<evidence type="ECO:0000313" key="3">
    <source>
        <dbReference type="Proteomes" id="UP000596660"/>
    </source>
</evidence>
<sequence>MGGLAQKPQNFNYIGPINCADLAAVIRLQTAFFDGRIINLRSLWVRIHGLPFLYLTREWDIQILSHVGCIKEFEFTGEGLPPSADMQVKMVVNLTQPLIPGCFVPVEGHTETQCKIEKECRKKKALARSLRLSGSRVHPLPRASVPPFLPYSPSTFGGGLPNLPLTEFDPPSSSVTPVVTINVDELFNLPIPLSAQSKKKHKEREGGFNFWKDNDNGSKDLVSKAITDEDMACIWSVQVDADILENVKKRRRSPSLESTCSSVVRPRRPSSSHSLLSATVGMDWEANQQLDHLLFA</sequence>
<name>A0A803MV23_CHEQI</name>
<dbReference type="Gramene" id="AUR62035750-RA">
    <property type="protein sequence ID" value="AUR62035750-RA:cds"/>
    <property type="gene ID" value="AUR62035750"/>
</dbReference>
<evidence type="ECO:0008006" key="4">
    <source>
        <dbReference type="Google" id="ProtNLM"/>
    </source>
</evidence>
<dbReference type="AlphaFoldDB" id="A0A803MV23"/>
<keyword evidence="3" id="KW-1185">Reference proteome</keyword>
<organism evidence="2 3">
    <name type="scientific">Chenopodium quinoa</name>
    <name type="common">Quinoa</name>
    <dbReference type="NCBI Taxonomy" id="63459"/>
    <lineage>
        <taxon>Eukaryota</taxon>
        <taxon>Viridiplantae</taxon>
        <taxon>Streptophyta</taxon>
        <taxon>Embryophyta</taxon>
        <taxon>Tracheophyta</taxon>
        <taxon>Spermatophyta</taxon>
        <taxon>Magnoliopsida</taxon>
        <taxon>eudicotyledons</taxon>
        <taxon>Gunneridae</taxon>
        <taxon>Pentapetalae</taxon>
        <taxon>Caryophyllales</taxon>
        <taxon>Chenopodiaceae</taxon>
        <taxon>Chenopodioideae</taxon>
        <taxon>Atripliceae</taxon>
        <taxon>Chenopodium</taxon>
    </lineage>
</organism>
<reference evidence="2" key="1">
    <citation type="journal article" date="2017" name="Nature">
        <title>The genome of Chenopodium quinoa.</title>
        <authorList>
            <person name="Jarvis D.E."/>
            <person name="Ho Y.S."/>
            <person name="Lightfoot D.J."/>
            <person name="Schmoeckel S.M."/>
            <person name="Li B."/>
            <person name="Borm T.J.A."/>
            <person name="Ohyanagi H."/>
            <person name="Mineta K."/>
            <person name="Michell C.T."/>
            <person name="Saber N."/>
            <person name="Kharbatia N.M."/>
            <person name="Rupper R.R."/>
            <person name="Sharp A.R."/>
            <person name="Dally N."/>
            <person name="Boughton B.A."/>
            <person name="Woo Y.H."/>
            <person name="Gao G."/>
            <person name="Schijlen E.G.W.M."/>
            <person name="Guo X."/>
            <person name="Momin A.A."/>
            <person name="Negrao S."/>
            <person name="Al-Babili S."/>
            <person name="Gehring C."/>
            <person name="Roessner U."/>
            <person name="Jung C."/>
            <person name="Murphy K."/>
            <person name="Arold S.T."/>
            <person name="Gojobori T."/>
            <person name="van der Linden C.G."/>
            <person name="van Loo E.N."/>
            <person name="Jellen E.N."/>
            <person name="Maughan P.J."/>
            <person name="Tester M."/>
        </authorList>
    </citation>
    <scope>NUCLEOTIDE SEQUENCE [LARGE SCALE GENOMIC DNA]</scope>
    <source>
        <strain evidence="2">cv. PI 614886</strain>
    </source>
</reference>
<dbReference type="EnsemblPlants" id="AUR62035750-RA">
    <property type="protein sequence ID" value="AUR62035750-RA:cds"/>
    <property type="gene ID" value="AUR62035750"/>
</dbReference>